<dbReference type="AlphaFoldDB" id="A0A1Y3PX96"/>
<dbReference type="NCBIfam" id="TIGR02845">
    <property type="entry name" value="spore_V_AD"/>
    <property type="match status" value="1"/>
</dbReference>
<sequence length="336" mass="36088">MRKGRTWLFPGKPAILASAAVGGPMEARGPLARDFDVLHEDFWLGQDSFEKAERKLLEQACEKAIAKAGMKKEDIQVFLAGDLMNQIITSNFTARTLAAPYLGLFGACSTSMEGLALAALIVDAGKAERVLTGAASHNAASERQYRYPTEYGAQKPDTAQWTVTGAGAGVVVKEGKGPRITAATIGRVVDMGIQDPFNMGAAMAPAAVDTIETHLRDLQLDADYYDLILTGDLARVGHRICIDLLSEHGMAIPQDRFADCGLMIYREDQQVFAGASGAACSATVFYGHILREMERGNLNRVLMVATGALLSPISFQQKESIPCIAHAVAVERVNEG</sequence>
<dbReference type="PIRSF" id="PIRSF011570">
    <property type="entry name" value="SpoVAD"/>
    <property type="match status" value="1"/>
</dbReference>
<dbReference type="InterPro" id="IPR038369">
    <property type="entry name" value="SpoVAD_sf"/>
</dbReference>
<accession>A0A1Y3PX96</accession>
<name>A0A1Y3PX96_9BACI</name>
<dbReference type="Proteomes" id="UP000196475">
    <property type="component" value="Unassembled WGS sequence"/>
</dbReference>
<comment type="caution">
    <text evidence="1">The sequence shown here is derived from an EMBL/GenBank/DDBJ whole genome shotgun (WGS) entry which is preliminary data.</text>
</comment>
<evidence type="ECO:0000313" key="1">
    <source>
        <dbReference type="EMBL" id="OUM90746.1"/>
    </source>
</evidence>
<evidence type="ECO:0000313" key="2">
    <source>
        <dbReference type="Proteomes" id="UP000196475"/>
    </source>
</evidence>
<reference evidence="2" key="1">
    <citation type="submission" date="2016-06" db="EMBL/GenBank/DDBJ databases">
        <authorList>
            <person name="Nascimento L."/>
            <person name="Pereira R.V."/>
            <person name="Martins L.F."/>
            <person name="Quaggio R.B."/>
            <person name="Silva A.M."/>
            <person name="Setubal J.C."/>
        </authorList>
    </citation>
    <scope>NUCLEOTIDE SEQUENCE [LARGE SCALE GENOMIC DNA]</scope>
</reference>
<dbReference type="InterPro" id="IPR010894">
    <property type="entry name" value="SpoVAD"/>
</dbReference>
<dbReference type="EMBL" id="LZRT01000010">
    <property type="protein sequence ID" value="OUM90746.1"/>
    <property type="molecule type" value="Genomic_DNA"/>
</dbReference>
<dbReference type="NCBIfam" id="NF006160">
    <property type="entry name" value="PRK08304.1"/>
    <property type="match status" value="1"/>
</dbReference>
<dbReference type="SUPFAM" id="SSF53901">
    <property type="entry name" value="Thiolase-like"/>
    <property type="match status" value="1"/>
</dbReference>
<organism evidence="1 2">
    <name type="scientific">Bacillus thermozeamaize</name>
    <dbReference type="NCBI Taxonomy" id="230954"/>
    <lineage>
        <taxon>Bacteria</taxon>
        <taxon>Bacillati</taxon>
        <taxon>Bacillota</taxon>
        <taxon>Bacilli</taxon>
        <taxon>Bacillales</taxon>
        <taxon>Bacillaceae</taxon>
        <taxon>Bacillus</taxon>
    </lineage>
</organism>
<protein>
    <submittedName>
        <fullName evidence="1">Stage V sporulation protein AD</fullName>
    </submittedName>
</protein>
<dbReference type="GO" id="GO:0016746">
    <property type="term" value="F:acyltransferase activity"/>
    <property type="evidence" value="ECO:0007669"/>
    <property type="project" value="InterPro"/>
</dbReference>
<dbReference type="Pfam" id="PF07451">
    <property type="entry name" value="SpoVAD"/>
    <property type="match status" value="1"/>
</dbReference>
<proteinExistence type="predicted"/>
<dbReference type="InterPro" id="IPR016039">
    <property type="entry name" value="Thiolase-like"/>
</dbReference>
<dbReference type="NCBIfam" id="NF009069">
    <property type="entry name" value="PRK12404.1"/>
    <property type="match status" value="1"/>
</dbReference>
<dbReference type="Gene3D" id="3.40.47.40">
    <property type="entry name" value="Stage V sporulation protein AD"/>
    <property type="match status" value="1"/>
</dbReference>
<gene>
    <name evidence="1" type="ORF">BAA01_07125</name>
</gene>